<protein>
    <submittedName>
        <fullName evidence="2">Uncharacterized protein</fullName>
    </submittedName>
</protein>
<evidence type="ECO:0000256" key="1">
    <source>
        <dbReference type="SAM" id="MobiDB-lite"/>
    </source>
</evidence>
<dbReference type="Proteomes" id="UP000292957">
    <property type="component" value="Unassembled WGS sequence"/>
</dbReference>
<proteinExistence type="predicted"/>
<evidence type="ECO:0000313" key="2">
    <source>
        <dbReference type="EMBL" id="TBU22218.1"/>
    </source>
</evidence>
<gene>
    <name evidence="2" type="ORF">BD311DRAFT_770818</name>
</gene>
<dbReference type="EMBL" id="ML143552">
    <property type="protein sequence ID" value="TBU22218.1"/>
    <property type="molecule type" value="Genomic_DNA"/>
</dbReference>
<name>A0A4Q9M7V3_9APHY</name>
<dbReference type="OrthoDB" id="2758168at2759"/>
<dbReference type="AlphaFoldDB" id="A0A4Q9M7V3"/>
<feature type="region of interest" description="Disordered" evidence="1">
    <location>
        <begin position="42"/>
        <end position="70"/>
    </location>
</feature>
<sequence length="399" mass="44221">MLPRTVVASFRIALFSSLRSCLRHICHTPHWSAKWPTVSRARQLTTGSHSELEGDSPQPEPPKRSRQTRKVYTLDPTKLTPSDYVDFSTLGQPYVTLVTQTSNLENASNALLERLSATINARGFRDGRFPPNTAGFLYYHTPPYSPPLAGEVRFRITPSPDPSSFSEGSDLLMEHGVSWRIPLLSTAETGVKRYTGLHALLLQDGLVTPQLLDIAVSAANSVAKTGRGRKICIHTTALVSSFGQGCSLRLGEYNGTCLTIGKNTVVKKHVESLAQFRVPDGIGGVQYFPYQGSMICCFEPSTLPEHAGRRVVVLRVLRLLDSDPIRPVPPPNKHEYPLSALKPREGQLLMTIRRGKLQPWSVDVDRGEIRNVIQVGMGRMLKILYENLELYGSPPEPVF</sequence>
<accession>A0A4Q9M7V3</accession>
<organism evidence="2">
    <name type="scientific">Dichomitus squalens</name>
    <dbReference type="NCBI Taxonomy" id="114155"/>
    <lineage>
        <taxon>Eukaryota</taxon>
        <taxon>Fungi</taxon>
        <taxon>Dikarya</taxon>
        <taxon>Basidiomycota</taxon>
        <taxon>Agaricomycotina</taxon>
        <taxon>Agaricomycetes</taxon>
        <taxon>Polyporales</taxon>
        <taxon>Polyporaceae</taxon>
        <taxon>Dichomitus</taxon>
    </lineage>
</organism>
<reference evidence="2" key="1">
    <citation type="submission" date="2019-01" db="EMBL/GenBank/DDBJ databases">
        <title>Draft genome sequences of three monokaryotic isolates of the white-rot basidiomycete fungus Dichomitus squalens.</title>
        <authorList>
            <consortium name="DOE Joint Genome Institute"/>
            <person name="Lopez S.C."/>
            <person name="Andreopoulos B."/>
            <person name="Pangilinan J."/>
            <person name="Lipzen A."/>
            <person name="Riley R."/>
            <person name="Ahrendt S."/>
            <person name="Ng V."/>
            <person name="Barry K."/>
            <person name="Daum C."/>
            <person name="Grigoriev I.V."/>
            <person name="Hilden K.S."/>
            <person name="Makela M.R."/>
            <person name="de Vries R.P."/>
        </authorList>
    </citation>
    <scope>NUCLEOTIDE SEQUENCE [LARGE SCALE GENOMIC DNA]</scope>
    <source>
        <strain evidence="2">OM18370.1</strain>
    </source>
</reference>